<dbReference type="AlphaFoldDB" id="A0A162JXI1"/>
<gene>
    <name evidence="2" type="ORF">LEL_07020</name>
</gene>
<dbReference type="GO" id="GO:0016787">
    <property type="term" value="F:hydrolase activity"/>
    <property type="evidence" value="ECO:0007669"/>
    <property type="project" value="UniProtKB-KW"/>
</dbReference>
<protein>
    <submittedName>
        <fullName evidence="2">Glycoside hydrolase, superfamily</fullName>
    </submittedName>
</protein>
<dbReference type="Pfam" id="PF11790">
    <property type="entry name" value="Glyco_hydro_cc"/>
    <property type="match status" value="1"/>
</dbReference>
<keyword evidence="2" id="KW-0378">Hydrolase</keyword>
<dbReference type="PANTHER" id="PTHR34154">
    <property type="entry name" value="ALKALI-SENSITIVE LINKAGE PROTEIN 1"/>
    <property type="match status" value="1"/>
</dbReference>
<sequence>MSVSDAVHARRTHMEPFAGLAKLLAPSVSNDGWDWITQFMDQCQGCHIDFIPIHWYNPFLLVHDFENWVNRICGLGKPAWITEFKGLGGSSQDELAFLQQAMAFLGGNACVQRYAYFGTANNYKCLLSNEQSRLSELGHHYAVD</sequence>
<dbReference type="EMBL" id="AZHF01000005">
    <property type="protein sequence ID" value="OAA75032.1"/>
    <property type="molecule type" value="Genomic_DNA"/>
</dbReference>
<name>A0A162JXI1_CORDF</name>
<comment type="caution">
    <text evidence="2">The sequence shown here is derived from an EMBL/GenBank/DDBJ whole genome shotgun (WGS) entry which is preliminary data.</text>
</comment>
<organism evidence="2 3">
    <name type="scientific">Akanthomyces lecanii RCEF 1005</name>
    <dbReference type="NCBI Taxonomy" id="1081108"/>
    <lineage>
        <taxon>Eukaryota</taxon>
        <taxon>Fungi</taxon>
        <taxon>Dikarya</taxon>
        <taxon>Ascomycota</taxon>
        <taxon>Pezizomycotina</taxon>
        <taxon>Sordariomycetes</taxon>
        <taxon>Hypocreomycetidae</taxon>
        <taxon>Hypocreales</taxon>
        <taxon>Cordycipitaceae</taxon>
        <taxon>Akanthomyces</taxon>
        <taxon>Cordyceps confragosa</taxon>
    </lineage>
</organism>
<feature type="domain" description="Asl1-like glycosyl hydrolase catalytic" evidence="1">
    <location>
        <begin position="1"/>
        <end position="141"/>
    </location>
</feature>
<dbReference type="SUPFAM" id="SSF51445">
    <property type="entry name" value="(Trans)glycosidases"/>
    <property type="match status" value="1"/>
</dbReference>
<dbReference type="GO" id="GO:0009277">
    <property type="term" value="C:fungal-type cell wall"/>
    <property type="evidence" value="ECO:0007669"/>
    <property type="project" value="TreeGrafter"/>
</dbReference>
<dbReference type="InterPro" id="IPR024655">
    <property type="entry name" value="Asl1_glyco_hydro_catalytic"/>
</dbReference>
<dbReference type="GO" id="GO:0071966">
    <property type="term" value="P:fungal-type cell wall polysaccharide metabolic process"/>
    <property type="evidence" value="ECO:0007669"/>
    <property type="project" value="TreeGrafter"/>
</dbReference>
<dbReference type="STRING" id="1081108.A0A162JXI1"/>
<keyword evidence="3" id="KW-1185">Reference proteome</keyword>
<accession>A0A162JXI1</accession>
<dbReference type="Proteomes" id="UP000076881">
    <property type="component" value="Unassembled WGS sequence"/>
</dbReference>
<evidence type="ECO:0000259" key="1">
    <source>
        <dbReference type="Pfam" id="PF11790"/>
    </source>
</evidence>
<dbReference type="PANTHER" id="PTHR34154:SF10">
    <property type="entry name" value="ASL1-LIKE GLYCOSYL HYDROLASE CATALYTIC DOMAIN-CONTAINING PROTEIN"/>
    <property type="match status" value="1"/>
</dbReference>
<dbReference type="InterPro" id="IPR053183">
    <property type="entry name" value="ASL1"/>
</dbReference>
<dbReference type="InterPro" id="IPR017853">
    <property type="entry name" value="GH"/>
</dbReference>
<evidence type="ECO:0000313" key="3">
    <source>
        <dbReference type="Proteomes" id="UP000076881"/>
    </source>
</evidence>
<dbReference type="Gene3D" id="3.20.20.80">
    <property type="entry name" value="Glycosidases"/>
    <property type="match status" value="1"/>
</dbReference>
<evidence type="ECO:0000313" key="2">
    <source>
        <dbReference type="EMBL" id="OAA75032.1"/>
    </source>
</evidence>
<reference evidence="2 3" key="1">
    <citation type="journal article" date="2016" name="Genome Biol. Evol.">
        <title>Divergent and convergent evolution of fungal pathogenicity.</title>
        <authorList>
            <person name="Shang Y."/>
            <person name="Xiao G."/>
            <person name="Zheng P."/>
            <person name="Cen K."/>
            <person name="Zhan S."/>
            <person name="Wang C."/>
        </authorList>
    </citation>
    <scope>NUCLEOTIDE SEQUENCE [LARGE SCALE GENOMIC DNA]</scope>
    <source>
        <strain evidence="2 3">RCEF 1005</strain>
    </source>
</reference>
<proteinExistence type="predicted"/>
<dbReference type="OrthoDB" id="43654at2759"/>